<gene>
    <name evidence="4" type="ORF">G2W53_043201</name>
</gene>
<dbReference type="Proteomes" id="UP000634136">
    <property type="component" value="Unassembled WGS sequence"/>
</dbReference>
<dbReference type="EMBL" id="JAAIUW010000013">
    <property type="protein sequence ID" value="KAF7804090.1"/>
    <property type="molecule type" value="Genomic_DNA"/>
</dbReference>
<dbReference type="OrthoDB" id="1840446at2759"/>
<dbReference type="InterPro" id="IPR040389">
    <property type="entry name" value="SMR"/>
</dbReference>
<reference evidence="4" key="1">
    <citation type="submission" date="2020-09" db="EMBL/GenBank/DDBJ databases">
        <title>Genome-Enabled Discovery of Anthraquinone Biosynthesis in Senna tora.</title>
        <authorList>
            <person name="Kang S.-H."/>
            <person name="Pandey R.P."/>
            <person name="Lee C.-M."/>
            <person name="Sim J.-S."/>
            <person name="Jeong J.-T."/>
            <person name="Choi B.-S."/>
            <person name="Jung M."/>
            <person name="Ginzburg D."/>
            <person name="Zhao K."/>
            <person name="Won S.Y."/>
            <person name="Oh T.-J."/>
            <person name="Yu Y."/>
            <person name="Kim N.-H."/>
            <person name="Lee O.R."/>
            <person name="Lee T.-H."/>
            <person name="Bashyal P."/>
            <person name="Kim T.-S."/>
            <person name="Lee W.-H."/>
            <person name="Kawkins C."/>
            <person name="Kim C.-K."/>
            <person name="Kim J.S."/>
            <person name="Ahn B.O."/>
            <person name="Rhee S.Y."/>
            <person name="Sohng J.K."/>
        </authorList>
    </citation>
    <scope>NUCLEOTIDE SEQUENCE</scope>
    <source>
        <tissue evidence="4">Leaf</tissue>
    </source>
</reference>
<evidence type="ECO:0000256" key="3">
    <source>
        <dbReference type="SAM" id="MobiDB-lite"/>
    </source>
</evidence>
<dbReference type="AlphaFoldDB" id="A0A834SKD9"/>
<evidence type="ECO:0000256" key="1">
    <source>
        <dbReference type="ARBA" id="ARBA00023013"/>
    </source>
</evidence>
<accession>A0A834SKD9</accession>
<organism evidence="4 5">
    <name type="scientific">Senna tora</name>
    <dbReference type="NCBI Taxonomy" id="362788"/>
    <lineage>
        <taxon>Eukaryota</taxon>
        <taxon>Viridiplantae</taxon>
        <taxon>Streptophyta</taxon>
        <taxon>Embryophyta</taxon>
        <taxon>Tracheophyta</taxon>
        <taxon>Spermatophyta</taxon>
        <taxon>Magnoliopsida</taxon>
        <taxon>eudicotyledons</taxon>
        <taxon>Gunneridae</taxon>
        <taxon>Pentapetalae</taxon>
        <taxon>rosids</taxon>
        <taxon>fabids</taxon>
        <taxon>Fabales</taxon>
        <taxon>Fabaceae</taxon>
        <taxon>Caesalpinioideae</taxon>
        <taxon>Cassia clade</taxon>
        <taxon>Senna</taxon>
    </lineage>
</organism>
<protein>
    <submittedName>
        <fullName evidence="4">Cyclin-dependent protein kinase inhibitor SMR13</fullName>
    </submittedName>
</protein>
<dbReference type="PANTHER" id="PTHR33142">
    <property type="entry name" value="CYCLIN-DEPENDENT PROTEIN KINASE INHIBITOR SMR13"/>
    <property type="match status" value="1"/>
</dbReference>
<keyword evidence="5" id="KW-1185">Reference proteome</keyword>
<dbReference type="GO" id="GO:0004860">
    <property type="term" value="F:protein kinase inhibitor activity"/>
    <property type="evidence" value="ECO:0007669"/>
    <property type="project" value="UniProtKB-KW"/>
</dbReference>
<sequence>MAPGCSRSRMKWPKNAQRKQEMNTIVEKDNNKEEEVDVVCSSSGCSTPKAKRFRIPELLTCPPAPKKRRKSQCISLIQFKFINRDQFALLGFVLVLARADEKL</sequence>
<evidence type="ECO:0000313" key="5">
    <source>
        <dbReference type="Proteomes" id="UP000634136"/>
    </source>
</evidence>
<dbReference type="GO" id="GO:0005634">
    <property type="term" value="C:nucleus"/>
    <property type="evidence" value="ECO:0007669"/>
    <property type="project" value="TreeGrafter"/>
</dbReference>
<dbReference type="GO" id="GO:0032875">
    <property type="term" value="P:regulation of DNA endoreduplication"/>
    <property type="evidence" value="ECO:0007669"/>
    <property type="project" value="InterPro"/>
</dbReference>
<evidence type="ECO:0000313" key="4">
    <source>
        <dbReference type="EMBL" id="KAF7804090.1"/>
    </source>
</evidence>
<keyword evidence="1" id="KW-0649">Protein kinase inhibitor</keyword>
<dbReference type="PANTHER" id="PTHR33142:SF28">
    <property type="entry name" value="CYCLIN-DEPENDENT PROTEIN KINASE INHIBITOR SMR13"/>
    <property type="match status" value="1"/>
</dbReference>
<comment type="caution">
    <text evidence="4">The sequence shown here is derived from an EMBL/GenBank/DDBJ whole genome shotgun (WGS) entry which is preliminary data.</text>
</comment>
<name>A0A834SKD9_9FABA</name>
<proteinExistence type="predicted"/>
<keyword evidence="2" id="KW-0131">Cell cycle</keyword>
<feature type="region of interest" description="Disordered" evidence="3">
    <location>
        <begin position="1"/>
        <end position="21"/>
    </location>
</feature>
<evidence type="ECO:0000256" key="2">
    <source>
        <dbReference type="ARBA" id="ARBA00023306"/>
    </source>
</evidence>